<protein>
    <submittedName>
        <fullName evidence="2">Uncharacterized protein</fullName>
    </submittedName>
</protein>
<feature type="compositionally biased region" description="Low complexity" evidence="1">
    <location>
        <begin position="20"/>
        <end position="33"/>
    </location>
</feature>
<evidence type="ECO:0000313" key="2">
    <source>
        <dbReference type="EMBL" id="KAL3702574.1"/>
    </source>
</evidence>
<evidence type="ECO:0000256" key="1">
    <source>
        <dbReference type="SAM" id="MobiDB-lite"/>
    </source>
</evidence>
<feature type="region of interest" description="Disordered" evidence="1">
    <location>
        <begin position="1"/>
        <end position="55"/>
    </location>
</feature>
<keyword evidence="3" id="KW-1185">Reference proteome</keyword>
<dbReference type="EMBL" id="JBJQOH010000001">
    <property type="protein sequence ID" value="KAL3702574.1"/>
    <property type="molecule type" value="Genomic_DNA"/>
</dbReference>
<feature type="region of interest" description="Disordered" evidence="1">
    <location>
        <begin position="171"/>
        <end position="199"/>
    </location>
</feature>
<dbReference type="AlphaFoldDB" id="A0ABD3IM30"/>
<organism evidence="2 3">
    <name type="scientific">Riccia sorocarpa</name>
    <dbReference type="NCBI Taxonomy" id="122646"/>
    <lineage>
        <taxon>Eukaryota</taxon>
        <taxon>Viridiplantae</taxon>
        <taxon>Streptophyta</taxon>
        <taxon>Embryophyta</taxon>
        <taxon>Marchantiophyta</taxon>
        <taxon>Marchantiopsida</taxon>
        <taxon>Marchantiidae</taxon>
        <taxon>Marchantiales</taxon>
        <taxon>Ricciaceae</taxon>
        <taxon>Riccia</taxon>
    </lineage>
</organism>
<reference evidence="2 3" key="1">
    <citation type="submission" date="2024-09" db="EMBL/GenBank/DDBJ databases">
        <title>Chromosome-scale assembly of Riccia sorocarpa.</title>
        <authorList>
            <person name="Paukszto L."/>
        </authorList>
    </citation>
    <scope>NUCLEOTIDE SEQUENCE [LARGE SCALE GENOMIC DNA]</scope>
    <source>
        <strain evidence="2">LP-2024</strain>
        <tissue evidence="2">Aerial parts of the thallus</tissue>
    </source>
</reference>
<name>A0ABD3IM30_9MARC</name>
<comment type="caution">
    <text evidence="2">The sequence shown here is derived from an EMBL/GenBank/DDBJ whole genome shotgun (WGS) entry which is preliminary data.</text>
</comment>
<gene>
    <name evidence="2" type="ORF">R1sor_020596</name>
</gene>
<sequence length="317" mass="34984">MSEVNDCTKGGAGRRRLRETSSSSTSGTSQTGSYDSDQSGDESAAPPLPQRPRLEDARLPVTCHCAKCKGLTTKTAIEAEQHIQQWRRHDEGESSRAASGRRREVQSRSRLAVRDILRHRFIQFSLSAIQDFATQLRTNHARTPVPQPVDPEMFRRALETMDISALFTPRTSVPASSAVPPPDLARHAQPEPEVDPEVDPAVDPVVEPEVEHIMKPTASVESHHPSTEVHGVVGESIVVVEGYVAPHRDDDTSGCSRVSPPPMTPPHPQIFEEHVTSSEDRDFDGLQDEEDAMADLFTEWFPPEPPTGNTLLLLNIF</sequence>
<dbReference type="Proteomes" id="UP001633002">
    <property type="component" value="Unassembled WGS sequence"/>
</dbReference>
<evidence type="ECO:0000313" key="3">
    <source>
        <dbReference type="Proteomes" id="UP001633002"/>
    </source>
</evidence>
<feature type="region of interest" description="Disordered" evidence="1">
    <location>
        <begin position="85"/>
        <end position="106"/>
    </location>
</feature>
<feature type="compositionally biased region" description="Basic and acidic residues" evidence="1">
    <location>
        <begin position="85"/>
        <end position="94"/>
    </location>
</feature>
<accession>A0ABD3IM30</accession>
<proteinExistence type="predicted"/>